<dbReference type="OrthoDB" id="9991628at2759"/>
<reference evidence="1 2" key="1">
    <citation type="submission" date="2015-09" db="EMBL/GenBank/DDBJ databases">
        <title>Draft genome of the parasitic nematode Teladorsagia circumcincta isolate WARC Sus (inbred).</title>
        <authorList>
            <person name="Mitreva M."/>
        </authorList>
    </citation>
    <scope>NUCLEOTIDE SEQUENCE [LARGE SCALE GENOMIC DNA]</scope>
    <source>
        <strain evidence="1 2">S</strain>
    </source>
</reference>
<gene>
    <name evidence="1" type="ORF">TELCIR_22145</name>
</gene>
<evidence type="ECO:0000313" key="1">
    <source>
        <dbReference type="EMBL" id="PIO56456.1"/>
    </source>
</evidence>
<organism evidence="1 2">
    <name type="scientific">Teladorsagia circumcincta</name>
    <name type="common">Brown stomach worm</name>
    <name type="synonym">Ostertagia circumcincta</name>
    <dbReference type="NCBI Taxonomy" id="45464"/>
    <lineage>
        <taxon>Eukaryota</taxon>
        <taxon>Metazoa</taxon>
        <taxon>Ecdysozoa</taxon>
        <taxon>Nematoda</taxon>
        <taxon>Chromadorea</taxon>
        <taxon>Rhabditida</taxon>
        <taxon>Rhabditina</taxon>
        <taxon>Rhabditomorpha</taxon>
        <taxon>Strongyloidea</taxon>
        <taxon>Trichostrongylidae</taxon>
        <taxon>Teladorsagia</taxon>
    </lineage>
</organism>
<proteinExistence type="predicted"/>
<protein>
    <submittedName>
        <fullName evidence="1">Uncharacterized protein</fullName>
    </submittedName>
</protein>
<dbReference type="Proteomes" id="UP000230423">
    <property type="component" value="Unassembled WGS sequence"/>
</dbReference>
<dbReference type="EMBL" id="KZ376484">
    <property type="protein sequence ID" value="PIO56456.1"/>
    <property type="molecule type" value="Genomic_DNA"/>
</dbReference>
<name>A0A2G9TEQ8_TELCI</name>
<feature type="non-terminal residue" evidence="1">
    <location>
        <position position="1"/>
    </location>
</feature>
<accession>A0A2G9TEQ8</accession>
<dbReference type="AlphaFoldDB" id="A0A2G9TEQ8"/>
<keyword evidence="2" id="KW-1185">Reference proteome</keyword>
<sequence>ENGALACLVELLEINKQLAQFQNLNFLLEIATDNSSVVANICELYGKYEKCLNVSVFKDQKRCAFASPLNTLA</sequence>
<feature type="non-terminal residue" evidence="1">
    <location>
        <position position="73"/>
    </location>
</feature>
<evidence type="ECO:0000313" key="2">
    <source>
        <dbReference type="Proteomes" id="UP000230423"/>
    </source>
</evidence>